<feature type="repeat" description="ARM" evidence="6">
    <location>
        <begin position="639"/>
        <end position="676"/>
    </location>
</feature>
<feature type="compositionally biased region" description="Low complexity" evidence="7">
    <location>
        <begin position="182"/>
        <end position="193"/>
    </location>
</feature>
<dbReference type="InterPro" id="IPR011989">
    <property type="entry name" value="ARM-like"/>
</dbReference>
<evidence type="ECO:0000256" key="4">
    <source>
        <dbReference type="ARBA" id="ARBA00022889"/>
    </source>
</evidence>
<name>A0A1L8DLT6_9DIPT</name>
<evidence type="ECO:0000256" key="6">
    <source>
        <dbReference type="PROSITE-ProRule" id="PRU00259"/>
    </source>
</evidence>
<feature type="region of interest" description="Disordered" evidence="7">
    <location>
        <begin position="1"/>
        <end position="35"/>
    </location>
</feature>
<evidence type="ECO:0000256" key="7">
    <source>
        <dbReference type="SAM" id="MobiDB-lite"/>
    </source>
</evidence>
<feature type="repeat" description="ARM" evidence="6">
    <location>
        <begin position="339"/>
        <end position="384"/>
    </location>
</feature>
<dbReference type="GO" id="GO:0098609">
    <property type="term" value="P:cell-cell adhesion"/>
    <property type="evidence" value="ECO:0007669"/>
    <property type="project" value="InterPro"/>
</dbReference>
<dbReference type="SUPFAM" id="SSF48371">
    <property type="entry name" value="ARM repeat"/>
    <property type="match status" value="1"/>
</dbReference>
<reference evidence="8" key="1">
    <citation type="submission" date="2016-12" db="EMBL/GenBank/DDBJ databases">
        <title>An insight into the sialome and mialome of the sand fly, Nyssomyia neivai.</title>
        <authorList>
            <person name="Sebastian V."/>
            <person name="Goulart T.M."/>
            <person name="Oliveira W."/>
            <person name="Calvo E."/>
            <person name="Oliveira L.F."/>
            <person name="Pinto M.C."/>
            <person name="Rosselino A.M."/>
            <person name="Ribeiro J.M."/>
        </authorList>
    </citation>
    <scope>NUCLEOTIDE SEQUENCE</scope>
</reference>
<dbReference type="GO" id="GO:0005886">
    <property type="term" value="C:plasma membrane"/>
    <property type="evidence" value="ECO:0007669"/>
    <property type="project" value="TreeGrafter"/>
</dbReference>
<feature type="region of interest" description="Disordered" evidence="7">
    <location>
        <begin position="785"/>
        <end position="846"/>
    </location>
</feature>
<evidence type="ECO:0000256" key="5">
    <source>
        <dbReference type="ARBA" id="ARBA00022949"/>
    </source>
</evidence>
<dbReference type="PROSITE" id="PS50176">
    <property type="entry name" value="ARM_REPEAT"/>
    <property type="match status" value="4"/>
</dbReference>
<dbReference type="PANTHER" id="PTHR10372">
    <property type="entry name" value="PLAKOPHILLIN-RELATED"/>
    <property type="match status" value="1"/>
</dbReference>
<dbReference type="Pfam" id="PF00514">
    <property type="entry name" value="Arm"/>
    <property type="match status" value="4"/>
</dbReference>
<proteinExistence type="inferred from homology"/>
<evidence type="ECO:0000256" key="1">
    <source>
        <dbReference type="ARBA" id="ARBA00004282"/>
    </source>
</evidence>
<dbReference type="InterPro" id="IPR028435">
    <property type="entry name" value="Plakophilin/d_Catenin"/>
</dbReference>
<comment type="similarity">
    <text evidence="2">Belongs to the beta-catenin family.</text>
</comment>
<dbReference type="EMBL" id="GFDF01006713">
    <property type="protein sequence ID" value="JAV07371.1"/>
    <property type="molecule type" value="Transcribed_RNA"/>
</dbReference>
<accession>A0A1L8DLT6</accession>
<evidence type="ECO:0000256" key="3">
    <source>
        <dbReference type="ARBA" id="ARBA00022737"/>
    </source>
</evidence>
<protein>
    <submittedName>
        <fullName evidence="8">Putative neural adherens junction protein plakophilin</fullName>
    </submittedName>
</protein>
<dbReference type="AlphaFoldDB" id="A0A1L8DLT6"/>
<keyword evidence="4" id="KW-0130">Cell adhesion</keyword>
<dbReference type="InterPro" id="IPR016024">
    <property type="entry name" value="ARM-type_fold"/>
</dbReference>
<dbReference type="GO" id="GO:0005912">
    <property type="term" value="C:adherens junction"/>
    <property type="evidence" value="ECO:0007669"/>
    <property type="project" value="TreeGrafter"/>
</dbReference>
<evidence type="ECO:0000256" key="2">
    <source>
        <dbReference type="ARBA" id="ARBA00005462"/>
    </source>
</evidence>
<dbReference type="GO" id="GO:0005737">
    <property type="term" value="C:cytoplasm"/>
    <property type="evidence" value="ECO:0007669"/>
    <property type="project" value="TreeGrafter"/>
</dbReference>
<organism evidence="8">
    <name type="scientific">Nyssomyia neivai</name>
    <dbReference type="NCBI Taxonomy" id="330878"/>
    <lineage>
        <taxon>Eukaryota</taxon>
        <taxon>Metazoa</taxon>
        <taxon>Ecdysozoa</taxon>
        <taxon>Arthropoda</taxon>
        <taxon>Hexapoda</taxon>
        <taxon>Insecta</taxon>
        <taxon>Pterygota</taxon>
        <taxon>Neoptera</taxon>
        <taxon>Endopterygota</taxon>
        <taxon>Diptera</taxon>
        <taxon>Nematocera</taxon>
        <taxon>Psychodoidea</taxon>
        <taxon>Psychodidae</taxon>
        <taxon>Nyssomyia</taxon>
    </lineage>
</organism>
<dbReference type="SMART" id="SM00185">
    <property type="entry name" value="ARM"/>
    <property type="match status" value="6"/>
</dbReference>
<comment type="subcellular location">
    <subcellularLocation>
        <location evidence="1">Cell junction</location>
    </subcellularLocation>
</comment>
<feature type="region of interest" description="Disordered" evidence="7">
    <location>
        <begin position="161"/>
        <end position="196"/>
    </location>
</feature>
<feature type="repeat" description="ARM" evidence="6">
    <location>
        <begin position="592"/>
        <end position="621"/>
    </location>
</feature>
<feature type="repeat" description="ARM" evidence="6">
    <location>
        <begin position="383"/>
        <end position="426"/>
    </location>
</feature>
<dbReference type="InterPro" id="IPR000225">
    <property type="entry name" value="Armadillo"/>
</dbReference>
<sequence length="846" mass="93171">MQQYKIRQTDAKGGTTFHGHNHSNGHSEHSPNSSHLSLLADDENLLGRHHHKGATTQQVTTVTKVVREVKHLPNTSSLDYVSMPLDVQSLGDTDEPSVDYVTMPLGLFPRSQYVQYNHMEQPHHIYVHGCPSGQGNDGVAYHAHYPEYDAYAPQYANAPEAHLTFPGVGDTEASSRTPPSPSDQSASPSQLPPVDEAAGGYLQTQHAQFNDMPDYDTQLAYGYVSGPYVSNRQLAYEPQADGGPNGQSASRLYNTEEELQQHLSALSVHGHAMLAGEAASPSAGLDDEARRVRWRDPNLTEVIGFLGNASAVVKANAAAYLQHLCYMDDPNKQRTRTLGGIPPLVALLEHENGDVYRNACGALRNLSYGRQNDENKRAIKTAGGIGALIALLRRTNESEVKELVTGVIWNMSSCEDLKRSIIDEGVGVIVTFVIIPHSGWDTVNPGETCWSTVFRNASGVLRNVSSAGEYARTKLRECEGLVDSLLHVIRTAIDKSNIGNKIVENCVCILRNLSYRCQEVEDPNYDHHPLPTFGGTRSGATAKTTDQNLGCFGASRKKKDAGTEKGTTSTLTTRSVSRSDTIKGYELLWQPDVVQSYLTLLQSCSNPETLEAAAGALQNLAACYWQPSIEIRAAVRKEKGLPILVELLRMEVDRVVCAVATALRNLAIDQRNKELIGKYAMRDLVQKLPSGNPQHDQGTSDDTIAAVLATLNEVIKKNAEFSRSLLDAGGVERLMNITRQRQKYTPRVTKFTGQVLFTMWQHQELRDVYKKHGWREQDFVTKTIAARNATPNSPNNANSTLNRPMASQSGTRYEDRTIKRSAAPRNNGAPQQRAPHPVYQRSQPHT</sequence>
<dbReference type="Gene3D" id="1.25.10.10">
    <property type="entry name" value="Leucine-rich Repeat Variant"/>
    <property type="match status" value="1"/>
</dbReference>
<keyword evidence="3" id="KW-0677">Repeat</keyword>
<dbReference type="PANTHER" id="PTHR10372:SF27">
    <property type="entry name" value="ADHERENS JUNCTION PROTEIN P120"/>
    <property type="match status" value="1"/>
</dbReference>
<dbReference type="GO" id="GO:0005634">
    <property type="term" value="C:nucleus"/>
    <property type="evidence" value="ECO:0007669"/>
    <property type="project" value="TreeGrafter"/>
</dbReference>
<dbReference type="FunFam" id="1.25.10.10:FF:000336">
    <property type="entry name" value="Catenin delta-2"/>
    <property type="match status" value="1"/>
</dbReference>
<feature type="compositionally biased region" description="Low complexity" evidence="7">
    <location>
        <begin position="785"/>
        <end position="803"/>
    </location>
</feature>
<evidence type="ECO:0000313" key="8">
    <source>
        <dbReference type="EMBL" id="JAV07371.1"/>
    </source>
</evidence>
<keyword evidence="5" id="KW-0965">Cell junction</keyword>